<keyword evidence="2" id="KW-1185">Reference proteome</keyword>
<sequence>TPSHRKTNRTAGASHGIPTFPAFVFSLLTCQFLRDTSGCVRPEALPLFTHRSKRCVCCLILSRQHIRRLLFIRL</sequence>
<proteinExistence type="predicted"/>
<reference evidence="1 2" key="1">
    <citation type="submission" date="2021-06" db="EMBL/GenBank/DDBJ databases">
        <authorList>
            <person name="Palmer J.M."/>
        </authorList>
    </citation>
    <scope>NUCLEOTIDE SEQUENCE [LARGE SCALE GENOMIC DNA]</scope>
    <source>
        <strain evidence="2">if_2019</strain>
        <tissue evidence="1">Muscle</tissue>
    </source>
</reference>
<evidence type="ECO:0000313" key="1">
    <source>
        <dbReference type="EMBL" id="MEQ2236336.1"/>
    </source>
</evidence>
<dbReference type="EMBL" id="JAHRIQ010047228">
    <property type="protein sequence ID" value="MEQ2236336.1"/>
    <property type="molecule type" value="Genomic_DNA"/>
</dbReference>
<feature type="non-terminal residue" evidence="1">
    <location>
        <position position="1"/>
    </location>
</feature>
<name>A0ABV0TV16_9TELE</name>
<organism evidence="1 2">
    <name type="scientific">Ilyodon furcidens</name>
    <name type="common">goldbreast splitfin</name>
    <dbReference type="NCBI Taxonomy" id="33524"/>
    <lineage>
        <taxon>Eukaryota</taxon>
        <taxon>Metazoa</taxon>
        <taxon>Chordata</taxon>
        <taxon>Craniata</taxon>
        <taxon>Vertebrata</taxon>
        <taxon>Euteleostomi</taxon>
        <taxon>Actinopterygii</taxon>
        <taxon>Neopterygii</taxon>
        <taxon>Teleostei</taxon>
        <taxon>Neoteleostei</taxon>
        <taxon>Acanthomorphata</taxon>
        <taxon>Ovalentaria</taxon>
        <taxon>Atherinomorphae</taxon>
        <taxon>Cyprinodontiformes</taxon>
        <taxon>Goodeidae</taxon>
        <taxon>Ilyodon</taxon>
    </lineage>
</organism>
<comment type="caution">
    <text evidence="1">The sequence shown here is derived from an EMBL/GenBank/DDBJ whole genome shotgun (WGS) entry which is preliminary data.</text>
</comment>
<gene>
    <name evidence="1" type="ORF">ILYODFUR_011652</name>
</gene>
<protein>
    <submittedName>
        <fullName evidence="1">Uncharacterized protein</fullName>
    </submittedName>
</protein>
<dbReference type="Proteomes" id="UP001482620">
    <property type="component" value="Unassembled WGS sequence"/>
</dbReference>
<evidence type="ECO:0000313" key="2">
    <source>
        <dbReference type="Proteomes" id="UP001482620"/>
    </source>
</evidence>
<accession>A0ABV0TV16</accession>